<reference evidence="11 12" key="1">
    <citation type="journal article" date="2024" name="Plant Biotechnol. J.">
        <title>Dendrobium thyrsiflorum genome and its molecular insights into genes involved in important horticultural traits.</title>
        <authorList>
            <person name="Chen B."/>
            <person name="Wang J.Y."/>
            <person name="Zheng P.J."/>
            <person name="Li K.L."/>
            <person name="Liang Y.M."/>
            <person name="Chen X.F."/>
            <person name="Zhang C."/>
            <person name="Zhao X."/>
            <person name="He X."/>
            <person name="Zhang G.Q."/>
            <person name="Liu Z.J."/>
            <person name="Xu Q."/>
        </authorList>
    </citation>
    <scope>NUCLEOTIDE SEQUENCE [LARGE SCALE GENOMIC DNA]</scope>
    <source>
        <strain evidence="11">GZMU011</strain>
    </source>
</reference>
<feature type="transmembrane region" description="Helical" evidence="8">
    <location>
        <begin position="240"/>
        <end position="257"/>
    </location>
</feature>
<dbReference type="GO" id="GO:0016020">
    <property type="term" value="C:membrane"/>
    <property type="evidence" value="ECO:0007669"/>
    <property type="project" value="UniProtKB-SubCell"/>
</dbReference>
<feature type="transmembrane region" description="Helical" evidence="8">
    <location>
        <begin position="269"/>
        <end position="287"/>
    </location>
</feature>
<keyword evidence="4 8" id="KW-0812">Transmembrane</keyword>
<dbReference type="EMBL" id="JANQDX010000011">
    <property type="protein sequence ID" value="KAL0916516.1"/>
    <property type="molecule type" value="Genomic_DNA"/>
</dbReference>
<proteinExistence type="inferred from homology"/>
<comment type="subcellular location">
    <subcellularLocation>
        <location evidence="1">Membrane</location>
        <topology evidence="1">Multi-pass membrane protein</topology>
    </subcellularLocation>
</comment>
<comment type="catalytic activity">
    <reaction evidence="8">
        <text>L-cysteinyl-[protein] + hexadecanoyl-CoA = S-hexadecanoyl-L-cysteinyl-[protein] + CoA</text>
        <dbReference type="Rhea" id="RHEA:36683"/>
        <dbReference type="Rhea" id="RHEA-COMP:10131"/>
        <dbReference type="Rhea" id="RHEA-COMP:11032"/>
        <dbReference type="ChEBI" id="CHEBI:29950"/>
        <dbReference type="ChEBI" id="CHEBI:57287"/>
        <dbReference type="ChEBI" id="CHEBI:57379"/>
        <dbReference type="ChEBI" id="CHEBI:74151"/>
        <dbReference type="EC" id="2.3.1.225"/>
    </reaction>
</comment>
<evidence type="ECO:0000313" key="11">
    <source>
        <dbReference type="EMBL" id="KAL0916516.1"/>
    </source>
</evidence>
<evidence type="ECO:0000256" key="1">
    <source>
        <dbReference type="ARBA" id="ARBA00004141"/>
    </source>
</evidence>
<evidence type="ECO:0000256" key="4">
    <source>
        <dbReference type="ARBA" id="ARBA00022692"/>
    </source>
</evidence>
<feature type="region of interest" description="Disordered" evidence="9">
    <location>
        <begin position="357"/>
        <end position="376"/>
    </location>
</feature>
<feature type="transmembrane region" description="Helical" evidence="8">
    <location>
        <begin position="43"/>
        <end position="61"/>
    </location>
</feature>
<organism evidence="11 12">
    <name type="scientific">Dendrobium thyrsiflorum</name>
    <name type="common">Pinecone-like raceme dendrobium</name>
    <name type="synonym">Orchid</name>
    <dbReference type="NCBI Taxonomy" id="117978"/>
    <lineage>
        <taxon>Eukaryota</taxon>
        <taxon>Viridiplantae</taxon>
        <taxon>Streptophyta</taxon>
        <taxon>Embryophyta</taxon>
        <taxon>Tracheophyta</taxon>
        <taxon>Spermatophyta</taxon>
        <taxon>Magnoliopsida</taxon>
        <taxon>Liliopsida</taxon>
        <taxon>Asparagales</taxon>
        <taxon>Orchidaceae</taxon>
        <taxon>Epidendroideae</taxon>
        <taxon>Malaxideae</taxon>
        <taxon>Dendrobiinae</taxon>
        <taxon>Dendrobium</taxon>
    </lineage>
</organism>
<evidence type="ECO:0000256" key="3">
    <source>
        <dbReference type="ARBA" id="ARBA00022679"/>
    </source>
</evidence>
<evidence type="ECO:0000256" key="5">
    <source>
        <dbReference type="ARBA" id="ARBA00022989"/>
    </source>
</evidence>
<feature type="transmembrane region" description="Helical" evidence="8">
    <location>
        <begin position="203"/>
        <end position="220"/>
    </location>
</feature>
<dbReference type="AlphaFoldDB" id="A0ABD0UUX7"/>
<protein>
    <recommendedName>
        <fullName evidence="8">S-acyltransferase</fullName>
        <ecNumber evidence="8">2.3.1.225</ecNumber>
    </recommendedName>
    <alternativeName>
        <fullName evidence="8">Palmitoyltransferase</fullName>
    </alternativeName>
</protein>
<keyword evidence="6 8" id="KW-0472">Membrane</keyword>
<comment type="domain">
    <text evidence="8">The DHHC domain is required for palmitoyltransferase activity.</text>
</comment>
<sequence length="555" mass="63368">MRRHGWQLPLHPLQFVGMGVFTFLVVAFYVFLAPFLGNRTAKITVLTLFSLTTFSVIVLYIRCTAINPSDRTASRMKRGAKSHGIPKFNYKSIIRQIILRIVRKIEHKILKCCIRRKYLDPRNNNVQMDTILPFSLLIIDDAVTPHMKNDDISFCPLCDFEVKRRSKHCRTCNRCVDEFDHHCRVSSLVMDLSDFIVRTMNKFYVNLLISFLVVKQLHWKKKLHHIHTSVGFYNVHGNDLYFAVITYVVRILFIHLSTERKLEISPKKLQLVMEGGTAIAIFIRCFASKSISLELKQKLHTKFPKGVLGAISVLLVALTAYSSAALWQLFFFHAVLIQKGMRTYDYILAMREESQSMDPFDDSDLSSDDSDYDDTPEKPRILSRFLCNGHGENQSSQRLSILVEETSTPANSEKPEIRIDPWKLIQMSAEKAKMATEIARERLLGQKQTVSVSPLKPLPLESKKGPKANKEIKKVTASCEITPIVSNPWISGSAGGRFSSPRRRFSTSPSPRPQKYKSNFDLKLTEVSRELETYISRQVLCSVLKKSGEDEASPS</sequence>
<evidence type="ECO:0000313" key="12">
    <source>
        <dbReference type="Proteomes" id="UP001552299"/>
    </source>
</evidence>
<dbReference type="PROSITE" id="PS50216">
    <property type="entry name" value="DHHC"/>
    <property type="match status" value="1"/>
</dbReference>
<accession>A0ABD0UUX7</accession>
<keyword evidence="3 8" id="KW-0808">Transferase</keyword>
<dbReference type="InterPro" id="IPR001594">
    <property type="entry name" value="Palmitoyltrfase_DHHC"/>
</dbReference>
<feature type="transmembrane region" description="Helical" evidence="8">
    <location>
        <begin position="12"/>
        <end position="37"/>
    </location>
</feature>
<gene>
    <name evidence="11" type="ORF">M5K25_014035</name>
</gene>
<evidence type="ECO:0000256" key="6">
    <source>
        <dbReference type="ARBA" id="ARBA00023136"/>
    </source>
</evidence>
<feature type="transmembrane region" description="Helical" evidence="8">
    <location>
        <begin position="307"/>
        <end position="332"/>
    </location>
</feature>
<feature type="region of interest" description="Disordered" evidence="9">
    <location>
        <begin position="492"/>
        <end position="518"/>
    </location>
</feature>
<keyword evidence="7 8" id="KW-0012">Acyltransferase</keyword>
<evidence type="ECO:0000259" key="10">
    <source>
        <dbReference type="Pfam" id="PF01529"/>
    </source>
</evidence>
<keyword evidence="12" id="KW-1185">Reference proteome</keyword>
<comment type="similarity">
    <text evidence="2 8">Belongs to the DHHC palmitoyltransferase family.</text>
</comment>
<dbReference type="InterPro" id="IPR039859">
    <property type="entry name" value="PFA4/ZDH16/20/ERF2-like"/>
</dbReference>
<name>A0ABD0UUX7_DENTH</name>
<evidence type="ECO:0000256" key="7">
    <source>
        <dbReference type="ARBA" id="ARBA00023315"/>
    </source>
</evidence>
<feature type="domain" description="Palmitoyltransferase DHHC" evidence="10">
    <location>
        <begin position="149"/>
        <end position="186"/>
    </location>
</feature>
<comment type="caution">
    <text evidence="11">The sequence shown here is derived from an EMBL/GenBank/DDBJ whole genome shotgun (WGS) entry which is preliminary data.</text>
</comment>
<dbReference type="PANTHER" id="PTHR22883:SF306">
    <property type="entry name" value="PROTEIN S-ACYLTRANSFERASE 18"/>
    <property type="match status" value="1"/>
</dbReference>
<evidence type="ECO:0000256" key="9">
    <source>
        <dbReference type="SAM" id="MobiDB-lite"/>
    </source>
</evidence>
<keyword evidence="5 8" id="KW-1133">Transmembrane helix</keyword>
<dbReference type="EC" id="2.3.1.225" evidence="8"/>
<dbReference type="GO" id="GO:0019706">
    <property type="term" value="F:protein-cysteine S-palmitoyltransferase activity"/>
    <property type="evidence" value="ECO:0007669"/>
    <property type="project" value="UniProtKB-EC"/>
</dbReference>
<dbReference type="Proteomes" id="UP001552299">
    <property type="component" value="Unassembled WGS sequence"/>
</dbReference>
<dbReference type="Pfam" id="PF01529">
    <property type="entry name" value="DHHC"/>
    <property type="match status" value="1"/>
</dbReference>
<feature type="compositionally biased region" description="Acidic residues" evidence="9">
    <location>
        <begin position="359"/>
        <end position="374"/>
    </location>
</feature>
<evidence type="ECO:0000256" key="8">
    <source>
        <dbReference type="RuleBase" id="RU079119"/>
    </source>
</evidence>
<dbReference type="PANTHER" id="PTHR22883">
    <property type="entry name" value="ZINC FINGER DHHC DOMAIN CONTAINING PROTEIN"/>
    <property type="match status" value="1"/>
</dbReference>
<evidence type="ECO:0000256" key="2">
    <source>
        <dbReference type="ARBA" id="ARBA00008574"/>
    </source>
</evidence>